<evidence type="ECO:0000256" key="2">
    <source>
        <dbReference type="SAM" id="Phobius"/>
    </source>
</evidence>
<protein>
    <submittedName>
        <fullName evidence="3">Putative secreted protein</fullName>
    </submittedName>
</protein>
<evidence type="ECO:0000313" key="4">
    <source>
        <dbReference type="Proteomes" id="UP000011885"/>
    </source>
</evidence>
<dbReference type="AlphaFoldDB" id="M5TU17"/>
<keyword evidence="4" id="KW-1185">Reference proteome</keyword>
<organism evidence="3 4">
    <name type="scientific">Rhodopirellula sallentina SM41</name>
    <dbReference type="NCBI Taxonomy" id="1263870"/>
    <lineage>
        <taxon>Bacteria</taxon>
        <taxon>Pseudomonadati</taxon>
        <taxon>Planctomycetota</taxon>
        <taxon>Planctomycetia</taxon>
        <taxon>Pirellulales</taxon>
        <taxon>Pirellulaceae</taxon>
        <taxon>Rhodopirellula</taxon>
    </lineage>
</organism>
<dbReference type="Proteomes" id="UP000011885">
    <property type="component" value="Unassembled WGS sequence"/>
</dbReference>
<comment type="caution">
    <text evidence="3">The sequence shown here is derived from an EMBL/GenBank/DDBJ whole genome shotgun (WGS) entry which is preliminary data.</text>
</comment>
<keyword evidence="2" id="KW-0472">Membrane</keyword>
<reference evidence="3 4" key="1">
    <citation type="journal article" date="2013" name="Mar. Genomics">
        <title>Expression of sulfatases in Rhodopirellula baltica and the diversity of sulfatases in the genus Rhodopirellula.</title>
        <authorList>
            <person name="Wegner C.E."/>
            <person name="Richter-Heitmann T."/>
            <person name="Klindworth A."/>
            <person name="Klockow C."/>
            <person name="Richter M."/>
            <person name="Achstetter T."/>
            <person name="Glockner F.O."/>
            <person name="Harder J."/>
        </authorList>
    </citation>
    <scope>NUCLEOTIDE SEQUENCE [LARGE SCALE GENOMIC DNA]</scope>
    <source>
        <strain evidence="3 4">SM41</strain>
    </source>
</reference>
<dbReference type="PATRIC" id="fig|1263870.3.peg.6282"/>
<feature type="transmembrane region" description="Helical" evidence="2">
    <location>
        <begin position="29"/>
        <end position="47"/>
    </location>
</feature>
<sequence>MKIDPHDCCCPHRNDRATRRWGVRKQKNWLFALFLLLGSITLVGPAARSASAQTASATDKIKSIAPADADPARRLLARVIEQIALGPAFDAKFRQRVWVGGREVIGVGTYEQAGDGSGWFNMQVAMHDGDGKHTLQQISDGRLAWTREQIGDDVSLQRVDVGRLDQWMHSGSNSTVSAPVYRGGLTSGDATDSLKATARRDHLVDHLPPSVRVGGWTEMLESIAADHDLQIVSGRLEDRDVWIIRGSMRPDIREARLEEFGTPTWPELCPTQVVVAIAKTASPETGFGQGLPLRIEFWTDPQTTESPNSASGSKDSGSNEDGSVDTSGDGNSHNGLASTGTAVDALSAAPKAPAEKPIAATQKERLISLIELYSIRPISSPPIGRFRFENQDMSVNFTNDTDRYLTRYGIQITERQSRMLRR</sequence>
<dbReference type="EMBL" id="ANOH01000412">
    <property type="protein sequence ID" value="EMI52655.1"/>
    <property type="molecule type" value="Genomic_DNA"/>
</dbReference>
<proteinExistence type="predicted"/>
<keyword evidence="2" id="KW-1133">Transmembrane helix</keyword>
<gene>
    <name evidence="3" type="ORF">RSSM_05925</name>
</gene>
<keyword evidence="2" id="KW-0812">Transmembrane</keyword>
<evidence type="ECO:0000256" key="1">
    <source>
        <dbReference type="SAM" id="MobiDB-lite"/>
    </source>
</evidence>
<accession>M5TU17</accession>
<name>M5TU17_9BACT</name>
<feature type="region of interest" description="Disordered" evidence="1">
    <location>
        <begin position="301"/>
        <end position="338"/>
    </location>
</feature>
<dbReference type="RefSeq" id="WP_008687182.1">
    <property type="nucleotide sequence ID" value="NZ_ANOH01000412.1"/>
</dbReference>
<evidence type="ECO:0000313" key="3">
    <source>
        <dbReference type="EMBL" id="EMI52655.1"/>
    </source>
</evidence>